<gene>
    <name evidence="2" type="ORF">AVDCRST_MAG03-1630</name>
</gene>
<evidence type="ECO:0000256" key="1">
    <source>
        <dbReference type="SAM" id="MobiDB-lite"/>
    </source>
</evidence>
<evidence type="ECO:0000313" key="2">
    <source>
        <dbReference type="EMBL" id="CAA9407495.1"/>
    </source>
</evidence>
<dbReference type="EMBL" id="CADCUT010000105">
    <property type="protein sequence ID" value="CAA9407495.1"/>
    <property type="molecule type" value="Genomic_DNA"/>
</dbReference>
<feature type="compositionally biased region" description="Basic residues" evidence="1">
    <location>
        <begin position="101"/>
        <end position="113"/>
    </location>
</feature>
<feature type="non-terminal residue" evidence="2">
    <location>
        <position position="1"/>
    </location>
</feature>
<feature type="compositionally biased region" description="Basic and acidic residues" evidence="1">
    <location>
        <begin position="86"/>
        <end position="100"/>
    </location>
</feature>
<protein>
    <submittedName>
        <fullName evidence="2">Uncharacterized protein</fullName>
    </submittedName>
</protein>
<name>A0A6J4P6H4_9ACTN</name>
<accession>A0A6J4P6H4</accession>
<proteinExistence type="predicted"/>
<sequence length="136" mass="15843">ADSGLHRAERGRVYLQDLRADTVLRRDRPLPDAVRARGYCCGDHLPRRGRRRVLRHPPPRHRHGRRHRSSGRRRVGGHRGYLGLDGGEHLQRLAGHDLRRYPRRPRRRRRSLRGRPLPRPALRPLPHGLQPSEGAL</sequence>
<dbReference type="AlphaFoldDB" id="A0A6J4P6H4"/>
<feature type="region of interest" description="Disordered" evidence="1">
    <location>
        <begin position="42"/>
        <end position="136"/>
    </location>
</feature>
<organism evidence="2">
    <name type="scientific">uncultured Rubrobacteraceae bacterium</name>
    <dbReference type="NCBI Taxonomy" id="349277"/>
    <lineage>
        <taxon>Bacteria</taxon>
        <taxon>Bacillati</taxon>
        <taxon>Actinomycetota</taxon>
        <taxon>Rubrobacteria</taxon>
        <taxon>Rubrobacterales</taxon>
        <taxon>Rubrobacteraceae</taxon>
        <taxon>environmental samples</taxon>
    </lineage>
</organism>
<reference evidence="2" key="1">
    <citation type="submission" date="2020-02" db="EMBL/GenBank/DDBJ databases">
        <authorList>
            <person name="Meier V. D."/>
        </authorList>
    </citation>
    <scope>NUCLEOTIDE SEQUENCE</scope>
    <source>
        <strain evidence="2">AVDCRST_MAG03</strain>
    </source>
</reference>
<feature type="compositionally biased region" description="Basic residues" evidence="1">
    <location>
        <begin position="47"/>
        <end position="77"/>
    </location>
</feature>
<feature type="non-terminal residue" evidence="2">
    <location>
        <position position="136"/>
    </location>
</feature>